<name>A0AAV7XH41_9NEOP</name>
<protein>
    <submittedName>
        <fullName evidence="2">Uncharacterized protein</fullName>
    </submittedName>
</protein>
<evidence type="ECO:0000313" key="2">
    <source>
        <dbReference type="EMBL" id="KAJ1525402.1"/>
    </source>
</evidence>
<dbReference type="AlphaFoldDB" id="A0AAV7XH41"/>
<proteinExistence type="predicted"/>
<comment type="caution">
    <text evidence="2">The sequence shown here is derived from an EMBL/GenBank/DDBJ whole genome shotgun (WGS) entry which is preliminary data.</text>
</comment>
<reference evidence="2" key="1">
    <citation type="submission" date="2022-12" db="EMBL/GenBank/DDBJ databases">
        <title>Chromosome-level genome assembly of the bean flower thrips Megalurothrips usitatus.</title>
        <authorList>
            <person name="Ma L."/>
            <person name="Liu Q."/>
            <person name="Li H."/>
            <person name="Cai W."/>
        </authorList>
    </citation>
    <scope>NUCLEOTIDE SEQUENCE</scope>
    <source>
        <strain evidence="2">Cailab_2022a</strain>
    </source>
</reference>
<dbReference type="Proteomes" id="UP001075354">
    <property type="component" value="Chromosome 8"/>
</dbReference>
<feature type="region of interest" description="Disordered" evidence="1">
    <location>
        <begin position="185"/>
        <end position="211"/>
    </location>
</feature>
<accession>A0AAV7XH41</accession>
<organism evidence="2 3">
    <name type="scientific">Megalurothrips usitatus</name>
    <name type="common">bean blossom thrips</name>
    <dbReference type="NCBI Taxonomy" id="439358"/>
    <lineage>
        <taxon>Eukaryota</taxon>
        <taxon>Metazoa</taxon>
        <taxon>Ecdysozoa</taxon>
        <taxon>Arthropoda</taxon>
        <taxon>Hexapoda</taxon>
        <taxon>Insecta</taxon>
        <taxon>Pterygota</taxon>
        <taxon>Neoptera</taxon>
        <taxon>Paraneoptera</taxon>
        <taxon>Thysanoptera</taxon>
        <taxon>Terebrantia</taxon>
        <taxon>Thripoidea</taxon>
        <taxon>Thripidae</taxon>
        <taxon>Megalurothrips</taxon>
    </lineage>
</organism>
<evidence type="ECO:0000256" key="1">
    <source>
        <dbReference type="SAM" id="MobiDB-lite"/>
    </source>
</evidence>
<dbReference type="EMBL" id="JAPTSV010000008">
    <property type="protein sequence ID" value="KAJ1525402.1"/>
    <property type="molecule type" value="Genomic_DNA"/>
</dbReference>
<keyword evidence="3" id="KW-1185">Reference proteome</keyword>
<gene>
    <name evidence="2" type="ORF">ONE63_010217</name>
</gene>
<sequence length="211" mass="24331">MARNYEKNFGKLNRLWLEKGTVSKEKRPKLSCLKTTKEISYWIPSIKQELDCFLKQTEVPCYTETKIGECRKHIMSLEAEYKAFVRKLHQLDSSLKATPWTPRPYEKRDKGDQRGLNLHPLDFGTQLSQINLLETPVLMHDHLYQGCEENNSELRSSYIDADTDTADTELSQSTMQRDITAAQGIEVDMEQPPKPQNVLGLDYSSSEEESL</sequence>
<evidence type="ECO:0000313" key="3">
    <source>
        <dbReference type="Proteomes" id="UP001075354"/>
    </source>
</evidence>